<dbReference type="InterPro" id="IPR003362">
    <property type="entry name" value="Bact_transf"/>
</dbReference>
<evidence type="ECO:0000256" key="5">
    <source>
        <dbReference type="ARBA" id="ARBA00022989"/>
    </source>
</evidence>
<evidence type="ECO:0000256" key="3">
    <source>
        <dbReference type="ARBA" id="ARBA00022679"/>
    </source>
</evidence>
<dbReference type="PANTHER" id="PTHR30576">
    <property type="entry name" value="COLANIC BIOSYNTHESIS UDP-GLUCOSE LIPID CARRIER TRANSFERASE"/>
    <property type="match status" value="1"/>
</dbReference>
<comment type="subcellular location">
    <subcellularLocation>
        <location evidence="1">Membrane</location>
        <topology evidence="1">Multi-pass membrane protein</topology>
    </subcellularLocation>
</comment>
<gene>
    <name evidence="9" type="ORF">ACFQZV_03515</name>
</gene>
<reference evidence="10" key="1">
    <citation type="journal article" date="2019" name="Int. J. Syst. Evol. Microbiol.">
        <title>The Global Catalogue of Microorganisms (GCM) 10K type strain sequencing project: providing services to taxonomists for standard genome sequencing and annotation.</title>
        <authorList>
            <consortium name="The Broad Institute Genomics Platform"/>
            <consortium name="The Broad Institute Genome Sequencing Center for Infectious Disease"/>
            <person name="Wu L."/>
            <person name="Ma J."/>
        </authorList>
    </citation>
    <scope>NUCLEOTIDE SEQUENCE [LARGE SCALE GENOMIC DNA]</scope>
    <source>
        <strain evidence="10">CCUG 50754</strain>
    </source>
</reference>
<keyword evidence="5 7" id="KW-1133">Transmembrane helix</keyword>
<keyword evidence="6 7" id="KW-0472">Membrane</keyword>
<feature type="transmembrane region" description="Helical" evidence="7">
    <location>
        <begin position="343"/>
        <end position="364"/>
    </location>
</feature>
<protein>
    <submittedName>
        <fullName evidence="9">Sugar transferase</fullName>
        <ecNumber evidence="9">2.7.8.-</ecNumber>
    </submittedName>
</protein>
<dbReference type="EMBL" id="JBHTIM010000001">
    <property type="protein sequence ID" value="MFD0780369.1"/>
    <property type="molecule type" value="Genomic_DNA"/>
</dbReference>
<keyword evidence="10" id="KW-1185">Reference proteome</keyword>
<keyword evidence="4 7" id="KW-0812">Transmembrane</keyword>
<feature type="transmembrane region" description="Helical" evidence="7">
    <location>
        <begin position="74"/>
        <end position="94"/>
    </location>
</feature>
<evidence type="ECO:0000256" key="6">
    <source>
        <dbReference type="ARBA" id="ARBA00023136"/>
    </source>
</evidence>
<feature type="transmembrane region" description="Helical" evidence="7">
    <location>
        <begin position="170"/>
        <end position="188"/>
    </location>
</feature>
<evidence type="ECO:0000256" key="1">
    <source>
        <dbReference type="ARBA" id="ARBA00004141"/>
    </source>
</evidence>
<organism evidence="9 10">
    <name type="scientific">Microbacterium koreense</name>
    <dbReference type="NCBI Taxonomy" id="323761"/>
    <lineage>
        <taxon>Bacteria</taxon>
        <taxon>Bacillati</taxon>
        <taxon>Actinomycetota</taxon>
        <taxon>Actinomycetes</taxon>
        <taxon>Micrococcales</taxon>
        <taxon>Microbacteriaceae</taxon>
        <taxon>Microbacterium</taxon>
    </lineage>
</organism>
<evidence type="ECO:0000256" key="4">
    <source>
        <dbReference type="ARBA" id="ARBA00022692"/>
    </source>
</evidence>
<dbReference type="Pfam" id="PF02397">
    <property type="entry name" value="Bac_transf"/>
    <property type="match status" value="1"/>
</dbReference>
<sequence length="531" mass="59125">MTAVDDASARTQRAFAPVSASRWKPADTDVLEFSPAIAQTASSFDTQTTVTPRTSSSIANRQSWERSYRRRLRISDAAIIVLVCTLSSFVWFQVLHPWILLADPWILARVPLATAFVWFIMLTLFSTREPAHFGSGATEYKRVAHATAMTFGALSIAFVVFQWPGIRTQLFLAFPIGLLGLLLNRWVWRRWLVRQRAMGRFASRTVVVGDRGAVEYVIRTLGTQGEHGYLVVGAAVHDETADAMRIDHAIVPLLSGQSWVAQAASLEADTIIVASQPGDDPDYIKHLAWQVEGTAAELVLSSRIADVAGPRMSLRPVEGLPLIHVQIPTFEGGAYVFKRVFDVAVSFVALLLFAPVAAVIALAIKLDSPGPVFFQQHRIGRDGQSFPMLKFRSMRTDAEEMLADLQAANEGSGLLFKMKDDPRVTRVGKFLRKYSLDEVPQFWNVLRGDMSVVGPRPPLPSEVTAYDGTVFRRLYINPGITGPWQVGGRSDLSWEESVRLDLRYVENWSVFDDLLIMWKTVKVMIKPSGAY</sequence>
<dbReference type="EC" id="2.7.8.-" evidence="9"/>
<dbReference type="Proteomes" id="UP001597042">
    <property type="component" value="Unassembled WGS sequence"/>
</dbReference>
<dbReference type="RefSeq" id="WP_378750798.1">
    <property type="nucleotide sequence ID" value="NZ_JBHSSV010000003.1"/>
</dbReference>
<dbReference type="GO" id="GO:0016740">
    <property type="term" value="F:transferase activity"/>
    <property type="evidence" value="ECO:0007669"/>
    <property type="project" value="UniProtKB-KW"/>
</dbReference>
<evidence type="ECO:0000256" key="7">
    <source>
        <dbReference type="SAM" id="Phobius"/>
    </source>
</evidence>
<accession>A0ABW2ZNZ9</accession>
<keyword evidence="3 9" id="KW-0808">Transferase</keyword>
<name>A0ABW2ZNZ9_9MICO</name>
<comment type="caution">
    <text evidence="9">The sequence shown here is derived from an EMBL/GenBank/DDBJ whole genome shotgun (WGS) entry which is preliminary data.</text>
</comment>
<evidence type="ECO:0000259" key="8">
    <source>
        <dbReference type="Pfam" id="PF02397"/>
    </source>
</evidence>
<proteinExistence type="inferred from homology"/>
<evidence type="ECO:0000313" key="10">
    <source>
        <dbReference type="Proteomes" id="UP001597042"/>
    </source>
</evidence>
<feature type="transmembrane region" description="Helical" evidence="7">
    <location>
        <begin position="146"/>
        <end position="164"/>
    </location>
</feature>
<dbReference type="InterPro" id="IPR017475">
    <property type="entry name" value="EPS_sugar_tfrase"/>
</dbReference>
<feature type="domain" description="Bacterial sugar transferase" evidence="8">
    <location>
        <begin position="338"/>
        <end position="526"/>
    </location>
</feature>
<dbReference type="PANTHER" id="PTHR30576:SF10">
    <property type="entry name" value="SLL5057 PROTEIN"/>
    <property type="match status" value="1"/>
</dbReference>
<dbReference type="NCBIfam" id="TIGR03025">
    <property type="entry name" value="EPS_sugtrans"/>
    <property type="match status" value="1"/>
</dbReference>
<evidence type="ECO:0000313" key="9">
    <source>
        <dbReference type="EMBL" id="MFD0780369.1"/>
    </source>
</evidence>
<feature type="transmembrane region" description="Helical" evidence="7">
    <location>
        <begin position="106"/>
        <end position="125"/>
    </location>
</feature>
<comment type="similarity">
    <text evidence="2">Belongs to the bacterial sugar transferase family.</text>
</comment>
<evidence type="ECO:0000256" key="2">
    <source>
        <dbReference type="ARBA" id="ARBA00006464"/>
    </source>
</evidence>